<comment type="caution">
    <text evidence="1">The sequence shown here is derived from an EMBL/GenBank/DDBJ whole genome shotgun (WGS) entry which is preliminary data.</text>
</comment>
<accession>A0A9N7V1Y3</accession>
<organism evidence="1 2">
    <name type="scientific">Pleuronectes platessa</name>
    <name type="common">European plaice</name>
    <dbReference type="NCBI Taxonomy" id="8262"/>
    <lineage>
        <taxon>Eukaryota</taxon>
        <taxon>Metazoa</taxon>
        <taxon>Chordata</taxon>
        <taxon>Craniata</taxon>
        <taxon>Vertebrata</taxon>
        <taxon>Euteleostomi</taxon>
        <taxon>Actinopterygii</taxon>
        <taxon>Neopterygii</taxon>
        <taxon>Teleostei</taxon>
        <taxon>Neoteleostei</taxon>
        <taxon>Acanthomorphata</taxon>
        <taxon>Carangaria</taxon>
        <taxon>Pleuronectiformes</taxon>
        <taxon>Pleuronectoidei</taxon>
        <taxon>Pleuronectidae</taxon>
        <taxon>Pleuronectes</taxon>
    </lineage>
</organism>
<evidence type="ECO:0000313" key="2">
    <source>
        <dbReference type="Proteomes" id="UP001153269"/>
    </source>
</evidence>
<evidence type="ECO:0000313" key="1">
    <source>
        <dbReference type="EMBL" id="CAB1441231.1"/>
    </source>
</evidence>
<sequence>MALCLGTTPSLAHPGLVERRHGTLPNGAPPISVDVHAGRPWDNSLRLPWSTNISPFLPLQVPRSRLIGGNPLRSVICSDVCGNDPGWEVLQEQIRRRYPVNKESAETSCEQQRSETCEFKQGLSVPDSL</sequence>
<gene>
    <name evidence="1" type="ORF">PLEPLA_LOCUS29013</name>
</gene>
<keyword evidence="2" id="KW-1185">Reference proteome</keyword>
<proteinExistence type="predicted"/>
<reference evidence="1" key="1">
    <citation type="submission" date="2020-03" db="EMBL/GenBank/DDBJ databases">
        <authorList>
            <person name="Weist P."/>
        </authorList>
    </citation>
    <scope>NUCLEOTIDE SEQUENCE</scope>
</reference>
<dbReference type="EMBL" id="CADEAL010002591">
    <property type="protein sequence ID" value="CAB1441231.1"/>
    <property type="molecule type" value="Genomic_DNA"/>
</dbReference>
<protein>
    <submittedName>
        <fullName evidence="1">Uncharacterized protein</fullName>
    </submittedName>
</protein>
<dbReference type="Proteomes" id="UP001153269">
    <property type="component" value="Unassembled WGS sequence"/>
</dbReference>
<dbReference type="AlphaFoldDB" id="A0A9N7V1Y3"/>
<name>A0A9N7V1Y3_PLEPL</name>